<reference evidence="1" key="1">
    <citation type="journal article" date="2021" name="Proc. Natl. Acad. Sci. U.S.A.">
        <title>A Catalog of Tens of Thousands of Viruses from Human Metagenomes Reveals Hidden Associations with Chronic Diseases.</title>
        <authorList>
            <person name="Tisza M.J."/>
            <person name="Buck C.B."/>
        </authorList>
    </citation>
    <scope>NUCLEOTIDE SEQUENCE</scope>
    <source>
        <strain evidence="1">CtLqe90</strain>
    </source>
</reference>
<accession>A0A8S5Q3A4</accession>
<proteinExistence type="predicted"/>
<protein>
    <submittedName>
        <fullName evidence="1">Uncharacterized protein</fullName>
    </submittedName>
</protein>
<organism evidence="1">
    <name type="scientific">Siphoviridae sp. ctLqe90</name>
    <dbReference type="NCBI Taxonomy" id="2825456"/>
    <lineage>
        <taxon>Viruses</taxon>
        <taxon>Duplodnaviria</taxon>
        <taxon>Heunggongvirae</taxon>
        <taxon>Uroviricota</taxon>
        <taxon>Caudoviricetes</taxon>
    </lineage>
</organism>
<evidence type="ECO:0000313" key="1">
    <source>
        <dbReference type="EMBL" id="DAE13203.1"/>
    </source>
</evidence>
<sequence length="30" mass="3599">MLNDIFCTPCLGQRYSNFSLSLTYWLDKRI</sequence>
<name>A0A8S5Q3A4_9CAUD</name>
<dbReference type="EMBL" id="BK015564">
    <property type="protein sequence ID" value="DAE13203.1"/>
    <property type="molecule type" value="Genomic_DNA"/>
</dbReference>